<keyword evidence="3" id="KW-1185">Reference proteome</keyword>
<accession>A0AAV2KAG3</accession>
<dbReference type="Proteomes" id="UP001497482">
    <property type="component" value="Chromosome 17"/>
</dbReference>
<sequence>MSIPPLYLALQRSLAVPFGGHREKGAALAWGRFLAALRSAALPRGENGGMRTAPLPPHYTHQPSRLAPHPHLSHTPHLGNSWRAPYPSLIKSCPSHFS</sequence>
<name>A0AAV2KAG3_KNICA</name>
<feature type="region of interest" description="Disordered" evidence="1">
    <location>
        <begin position="45"/>
        <end position="83"/>
    </location>
</feature>
<evidence type="ECO:0000313" key="2">
    <source>
        <dbReference type="EMBL" id="CAL1586030.1"/>
    </source>
</evidence>
<evidence type="ECO:0000256" key="1">
    <source>
        <dbReference type="SAM" id="MobiDB-lite"/>
    </source>
</evidence>
<dbReference type="AlphaFoldDB" id="A0AAV2KAG3"/>
<dbReference type="EMBL" id="OZ035839">
    <property type="protein sequence ID" value="CAL1586030.1"/>
    <property type="molecule type" value="Genomic_DNA"/>
</dbReference>
<reference evidence="2 3" key="1">
    <citation type="submission" date="2024-04" db="EMBL/GenBank/DDBJ databases">
        <authorList>
            <person name="Waldvogel A.-M."/>
            <person name="Schoenle A."/>
        </authorList>
    </citation>
    <scope>NUCLEOTIDE SEQUENCE [LARGE SCALE GENOMIC DNA]</scope>
</reference>
<gene>
    <name evidence="2" type="ORF">KC01_LOCUS16175</name>
</gene>
<protein>
    <submittedName>
        <fullName evidence="2">Uncharacterized protein</fullName>
    </submittedName>
</protein>
<evidence type="ECO:0000313" key="3">
    <source>
        <dbReference type="Proteomes" id="UP001497482"/>
    </source>
</evidence>
<proteinExistence type="predicted"/>
<organism evidence="2 3">
    <name type="scientific">Knipowitschia caucasica</name>
    <name type="common">Caucasian dwarf goby</name>
    <name type="synonym">Pomatoschistus caucasicus</name>
    <dbReference type="NCBI Taxonomy" id="637954"/>
    <lineage>
        <taxon>Eukaryota</taxon>
        <taxon>Metazoa</taxon>
        <taxon>Chordata</taxon>
        <taxon>Craniata</taxon>
        <taxon>Vertebrata</taxon>
        <taxon>Euteleostomi</taxon>
        <taxon>Actinopterygii</taxon>
        <taxon>Neopterygii</taxon>
        <taxon>Teleostei</taxon>
        <taxon>Neoteleostei</taxon>
        <taxon>Acanthomorphata</taxon>
        <taxon>Gobiaria</taxon>
        <taxon>Gobiiformes</taxon>
        <taxon>Gobioidei</taxon>
        <taxon>Gobiidae</taxon>
        <taxon>Gobiinae</taxon>
        <taxon>Knipowitschia</taxon>
    </lineage>
</organism>